<dbReference type="InterPro" id="IPR035979">
    <property type="entry name" value="RBD_domain_sf"/>
</dbReference>
<dbReference type="EMBL" id="CANHGI010000002">
    <property type="protein sequence ID" value="CAI5442775.1"/>
    <property type="molecule type" value="Genomic_DNA"/>
</dbReference>
<evidence type="ECO:0000259" key="2">
    <source>
        <dbReference type="PROSITE" id="PS50102"/>
    </source>
</evidence>
<organism evidence="3 4">
    <name type="scientific">Caenorhabditis angaria</name>
    <dbReference type="NCBI Taxonomy" id="860376"/>
    <lineage>
        <taxon>Eukaryota</taxon>
        <taxon>Metazoa</taxon>
        <taxon>Ecdysozoa</taxon>
        <taxon>Nematoda</taxon>
        <taxon>Chromadorea</taxon>
        <taxon>Rhabditida</taxon>
        <taxon>Rhabditina</taxon>
        <taxon>Rhabditomorpha</taxon>
        <taxon>Rhabditoidea</taxon>
        <taxon>Rhabditidae</taxon>
        <taxon>Peloderinae</taxon>
        <taxon>Caenorhabditis</taxon>
    </lineage>
</organism>
<dbReference type="SUPFAM" id="SSF54928">
    <property type="entry name" value="RNA-binding domain, RBD"/>
    <property type="match status" value="1"/>
</dbReference>
<accession>A0A9P1ICY7</accession>
<dbReference type="CDD" id="cd00590">
    <property type="entry name" value="RRM_SF"/>
    <property type="match status" value="1"/>
</dbReference>
<dbReference type="OrthoDB" id="5818176at2759"/>
<sequence length="377" mass="42865">MARNISLSVLNMASSSTGFTLKDAGFFVKNVPLDFEDWDLFSAFSVHGLVGYCRIGGTSQDKVSQFGFVNMLTVEAADKVRENLKNGHLQWKGHSIQVNDVKSGNLQTSPSRHNGYQYNPNQQQKTTNLYGPIQLPFKWLPIREQVTIEVVDYLPCSSINESVFALTVRMNDDKVFDASYESMNEKLAQFNQLCKFEKELQIGFDCLYKENPKGGHRARRISPSELYLVDEGVTVPYDKLKCFQLPKQFANLPMRVSLCSVDGLRWSRAAIPTFSRIREVIKKWGEVEGDNLKAMNLGFNGALNMINIYSGNSCLAQRLTRPGICEFIPRAILPQFFYNRDDLMSMKLDEYPPKIEKLEQEVLKDLIKDFSNSSISN</sequence>
<gene>
    <name evidence="3" type="ORF">CAMP_LOCUS5412</name>
</gene>
<dbReference type="AlphaFoldDB" id="A0A9P1ICY7"/>
<proteinExistence type="predicted"/>
<protein>
    <recommendedName>
        <fullName evidence="2">RRM domain-containing protein</fullName>
    </recommendedName>
</protein>
<dbReference type="Gene3D" id="3.30.70.330">
    <property type="match status" value="1"/>
</dbReference>
<dbReference type="SMART" id="SM00360">
    <property type="entry name" value="RRM"/>
    <property type="match status" value="1"/>
</dbReference>
<feature type="domain" description="RRM" evidence="2">
    <location>
        <begin position="24"/>
        <end position="103"/>
    </location>
</feature>
<dbReference type="Proteomes" id="UP001152747">
    <property type="component" value="Unassembled WGS sequence"/>
</dbReference>
<keyword evidence="4" id="KW-1185">Reference proteome</keyword>
<evidence type="ECO:0000313" key="3">
    <source>
        <dbReference type="EMBL" id="CAI5442775.1"/>
    </source>
</evidence>
<dbReference type="GO" id="GO:0003723">
    <property type="term" value="F:RNA binding"/>
    <property type="evidence" value="ECO:0007669"/>
    <property type="project" value="UniProtKB-UniRule"/>
</dbReference>
<evidence type="ECO:0000256" key="1">
    <source>
        <dbReference type="PROSITE-ProRule" id="PRU00176"/>
    </source>
</evidence>
<dbReference type="InterPro" id="IPR000504">
    <property type="entry name" value="RRM_dom"/>
</dbReference>
<reference evidence="3" key="1">
    <citation type="submission" date="2022-11" db="EMBL/GenBank/DDBJ databases">
        <authorList>
            <person name="Kikuchi T."/>
        </authorList>
    </citation>
    <scope>NUCLEOTIDE SEQUENCE</scope>
    <source>
        <strain evidence="3">PS1010</strain>
    </source>
</reference>
<evidence type="ECO:0000313" key="4">
    <source>
        <dbReference type="Proteomes" id="UP001152747"/>
    </source>
</evidence>
<dbReference type="PROSITE" id="PS50102">
    <property type="entry name" value="RRM"/>
    <property type="match status" value="1"/>
</dbReference>
<keyword evidence="1" id="KW-0694">RNA-binding</keyword>
<dbReference type="InterPro" id="IPR012677">
    <property type="entry name" value="Nucleotide-bd_a/b_plait_sf"/>
</dbReference>
<name>A0A9P1ICY7_9PELO</name>
<dbReference type="Pfam" id="PF00076">
    <property type="entry name" value="RRM_1"/>
    <property type="match status" value="1"/>
</dbReference>
<comment type="caution">
    <text evidence="3">The sequence shown here is derived from an EMBL/GenBank/DDBJ whole genome shotgun (WGS) entry which is preliminary data.</text>
</comment>